<comment type="caution">
    <text evidence="3">The sequence shown here is derived from an EMBL/GenBank/DDBJ whole genome shotgun (WGS) entry which is preliminary data.</text>
</comment>
<gene>
    <name evidence="3" type="ORF">CSV86_022850</name>
</gene>
<dbReference type="PANTHER" id="PTHR37944">
    <property type="entry name" value="PORIN B"/>
    <property type="match status" value="1"/>
</dbReference>
<comment type="similarity">
    <text evidence="1 2">Belongs to the OprB family.</text>
</comment>
<evidence type="ECO:0000313" key="3">
    <source>
        <dbReference type="EMBL" id="NNJ17814.1"/>
    </source>
</evidence>
<protein>
    <submittedName>
        <fullName evidence="3">Carbohydrate porin</fullName>
    </submittedName>
</protein>
<dbReference type="InterPro" id="IPR052932">
    <property type="entry name" value="OprB_Porin"/>
</dbReference>
<dbReference type="GO" id="GO:0008643">
    <property type="term" value="P:carbohydrate transport"/>
    <property type="evidence" value="ECO:0007669"/>
    <property type="project" value="InterPro"/>
</dbReference>
<dbReference type="InterPro" id="IPR038673">
    <property type="entry name" value="OprB_sf"/>
</dbReference>
<dbReference type="Gene3D" id="2.40.160.180">
    <property type="entry name" value="Carbohydrate-selective porin OprB"/>
    <property type="match status" value="1"/>
</dbReference>
<dbReference type="Proteomes" id="UP000010448">
    <property type="component" value="Unassembled WGS sequence"/>
</dbReference>
<evidence type="ECO:0000256" key="2">
    <source>
        <dbReference type="RuleBase" id="RU363072"/>
    </source>
</evidence>
<dbReference type="Pfam" id="PF04966">
    <property type="entry name" value="OprB"/>
    <property type="match status" value="1"/>
</dbReference>
<evidence type="ECO:0000256" key="1">
    <source>
        <dbReference type="ARBA" id="ARBA00008769"/>
    </source>
</evidence>
<keyword evidence="4" id="KW-1185">Reference proteome</keyword>
<dbReference type="GO" id="GO:0016020">
    <property type="term" value="C:membrane"/>
    <property type="evidence" value="ECO:0007669"/>
    <property type="project" value="InterPro"/>
</dbReference>
<dbReference type="AlphaFoldDB" id="A0A7K4EJK8"/>
<evidence type="ECO:0000313" key="4">
    <source>
        <dbReference type="Proteomes" id="UP000010448"/>
    </source>
</evidence>
<sequence>MTLALAYFYTLSIGCPMKSTISFFVRSKNAIMQNGITNASHASFGLVEFKKMLIASSLGVLLPNAHAEDLKLASASSDSVVNAATQATVPPPVPSTTDYDALFAKLQPKGFNIGLPGPTDTVDPQAFGLRKALADMGIGYFGMNIINTAGNTLANSARETNGKQSYNGQKFTYYDTLYAGLTYDLSRYGIPDGQIYVAGMLNWVSWQPMGPNKFGISEASYYQTLLNKRFELKLGYLANSWEFVNYSVGGSLASSVFGPSGSIPIQGGMSNNETPTPGANLTVNVTDKFYVKGGVQRSVNPDGLQAEIKYNQRGFKWNTPNAGTLSIGEVGYKQTPKDGTPYTWVRAGGAYNDSSSNSYSHPGTRTDHNSWYYLLGDRQIWQMQPGSSPGRGIYVGGSVMYAPPESNVVSQYYEARIYGKGLIKSRPYDLASLVLTDTVWSQYAVDNAADKGSMVHRDSKAATLSYSARITNGVYAGIGLAYVNHPTTIAYQSDTGSALNLLANLNVFF</sequence>
<proteinExistence type="inferred from homology"/>
<dbReference type="PANTHER" id="PTHR37944:SF1">
    <property type="entry name" value="PORIN B"/>
    <property type="match status" value="1"/>
</dbReference>
<reference evidence="3 4" key="1">
    <citation type="journal article" date="2013" name="Genome Announc.">
        <title>Genome Sequence of Naphthalene-Degrading Soil Bacterium Pseudomonas putida CSV86.</title>
        <authorList>
            <person name="Phale P.S."/>
            <person name="Paliwal V."/>
            <person name="Raju S.C."/>
            <person name="Modak A."/>
            <person name="Purohit H.J."/>
        </authorList>
    </citation>
    <scope>NUCLEOTIDE SEQUENCE [LARGE SCALE GENOMIC DNA]</scope>
    <source>
        <strain evidence="3 4">CSV86</strain>
    </source>
</reference>
<accession>A0A7K4EJK8</accession>
<dbReference type="EMBL" id="AMWJ02000002">
    <property type="protein sequence ID" value="NNJ17814.1"/>
    <property type="molecule type" value="Genomic_DNA"/>
</dbReference>
<dbReference type="InterPro" id="IPR007049">
    <property type="entry name" value="Carb-sel_porin_OprB"/>
</dbReference>
<name>A0A7K4EJK8_9PSED</name>
<dbReference type="GO" id="GO:0015288">
    <property type="term" value="F:porin activity"/>
    <property type="evidence" value="ECO:0007669"/>
    <property type="project" value="InterPro"/>
</dbReference>
<organism evidence="3 4">
    <name type="scientific">Pseudomonas bharatica CSV86</name>
    <dbReference type="NCBI Taxonomy" id="1005395"/>
    <lineage>
        <taxon>Bacteria</taxon>
        <taxon>Pseudomonadati</taxon>
        <taxon>Pseudomonadota</taxon>
        <taxon>Gammaproteobacteria</taxon>
        <taxon>Pseudomonadales</taxon>
        <taxon>Pseudomonadaceae</taxon>
        <taxon>Pseudomonas</taxon>
        <taxon>Pseudomonas bharatica</taxon>
    </lineage>
</organism>
<dbReference type="RefSeq" id="WP_079281432.1">
    <property type="nucleotide sequence ID" value="NZ_AMWJ02000002.1"/>
</dbReference>